<comment type="function">
    <text evidence="5 6">Component of the coat protein complex II (COPII) which promotes the formation of transport vesicles from the endoplasmic reticulum (ER). The coat has two main functions, the physical deformation of the endoplasmic reticulum membrane into vesicles and the selection of cargo molecules.</text>
</comment>
<evidence type="ECO:0000259" key="10">
    <source>
        <dbReference type="Pfam" id="PF08033"/>
    </source>
</evidence>
<dbReference type="InterPro" id="IPR036175">
    <property type="entry name" value="Sec23/24_helical_dom_sf"/>
</dbReference>
<dbReference type="InterPro" id="IPR007123">
    <property type="entry name" value="Gelsolin-like_dom"/>
</dbReference>
<dbReference type="Pfam" id="PF08033">
    <property type="entry name" value="Sec23_BS"/>
    <property type="match status" value="1"/>
</dbReference>
<evidence type="ECO:0000256" key="4">
    <source>
        <dbReference type="ARBA" id="ARBA00023034"/>
    </source>
</evidence>
<evidence type="ECO:0000256" key="3">
    <source>
        <dbReference type="ARBA" id="ARBA00022490"/>
    </source>
</evidence>
<sequence length="792" mass="89393">MSDTSYFDTREEVDGVRVTWNSLPRTKLQHERNVTPMAAMYTPLNNKHGDPIPSSHQIVNCRQCQSFIHPYVNRNEETWVCTYCGFSNRLVVDEAGNFPVGLAASTVEYHTSKFNNLPPIFIYVVDTCFETEDRDAYESLKQSLVVSLSLLPENSLVGLVSFGKNVAIHNLSSANAMCHSFNGAKEYTLEQFRQSLGLLDTSLKRNHHPDELFGSIGKQFLQPVNLVEYQLTNVIETLTTNTFPRAERKERPYRATGCAINVASLLLTSLLGTYGSNGGQLLCFIGGACTYGPGAIVGNQLKEPLRSHHDIETSRQSTLAKNMKLPQQSTNFTVDYSLVLKAKTFYKTITQYLVKLGVSCSYFIGSYDQVGLYEMDEVCRKTGGVVIMSDSFNTSIFKQSFLKFFRKEPDSEYLEFGLNATLEVKVELDLKVEGLIGNAVGLPLNQKNGALVSQKPIKGEGNTNCWKLCHVDPQSTFAIFFEKLDTRYNANSTTIQFITHYQHSSGEFIIRVTTFPIAIIHDSDAGRLELGFDQYAAAACLARDYTYRLETENVSHADVVKDIDKISVDFCTRFAQYHKGTVSSFMLSNRYSFLPHVVYHLRRSPFINVFNNSPDETSFIRHVLMHEDTNNILIMVQPTLLSYDIDTFGSVDENGVANTDPQPVLLDSMSLSKSKILLLDTFFHILIYHGGQVAEWRKLGYHNQEGYEHFKEFLEAPKKEAMEILMDRFPLPRFIDCDEGGSQARFLMAKLNPSSSYSSNPNIFYGNQLDVLTDDLSMQSFMDHIQRIVTAK</sequence>
<keyword evidence="6" id="KW-0472">Membrane</keyword>
<feature type="domain" description="Sec23/Sec24 helical" evidence="9">
    <location>
        <begin position="533"/>
        <end position="633"/>
    </location>
</feature>
<keyword evidence="6" id="KW-0479">Metal-binding</keyword>
<dbReference type="InterPro" id="IPR037364">
    <property type="entry name" value="Sec23"/>
</dbReference>
<dbReference type="GO" id="GO:0006886">
    <property type="term" value="P:intracellular protein transport"/>
    <property type="evidence" value="ECO:0007669"/>
    <property type="project" value="InterPro"/>
</dbReference>
<dbReference type="SUPFAM" id="SSF53300">
    <property type="entry name" value="vWA-like"/>
    <property type="match status" value="1"/>
</dbReference>
<dbReference type="PANTHER" id="PTHR11141:SF0">
    <property type="entry name" value="PROTEIN TRANSPORT PROTEIN SEC23"/>
    <property type="match status" value="1"/>
</dbReference>
<dbReference type="SUPFAM" id="SSF82919">
    <property type="entry name" value="Zn-finger domain of Sec23/24"/>
    <property type="match status" value="1"/>
</dbReference>
<keyword evidence="6" id="KW-0813">Transport</keyword>
<dbReference type="InterPro" id="IPR006900">
    <property type="entry name" value="Sec23/24_helical_dom"/>
</dbReference>
<name>G3BAP1_CANTC</name>
<dbReference type="InterPro" id="IPR036174">
    <property type="entry name" value="Znf_Sec23_Sec24_sf"/>
</dbReference>
<dbReference type="AlphaFoldDB" id="G3BAP1"/>
<dbReference type="SUPFAM" id="SSF81811">
    <property type="entry name" value="Helical domain of Sec23/24"/>
    <property type="match status" value="1"/>
</dbReference>
<dbReference type="FunFam" id="3.40.20.10:FF:000041">
    <property type="entry name" value="Protein transport protein SEC23"/>
    <property type="match status" value="1"/>
</dbReference>
<feature type="domain" description="Gelsolin-like" evidence="7">
    <location>
        <begin position="659"/>
        <end position="747"/>
    </location>
</feature>
<dbReference type="GO" id="GO:0005096">
    <property type="term" value="F:GTPase activator activity"/>
    <property type="evidence" value="ECO:0007669"/>
    <property type="project" value="TreeGrafter"/>
</dbReference>
<evidence type="ECO:0000313" key="11">
    <source>
        <dbReference type="EMBL" id="EGV62069.1"/>
    </source>
</evidence>
<dbReference type="GO" id="GO:0030127">
    <property type="term" value="C:COPII vesicle coat"/>
    <property type="evidence" value="ECO:0007669"/>
    <property type="project" value="InterPro"/>
</dbReference>
<dbReference type="InterPro" id="IPR036465">
    <property type="entry name" value="vWFA_dom_sf"/>
</dbReference>
<dbReference type="EMBL" id="GL996527">
    <property type="protein sequence ID" value="EGV62069.1"/>
    <property type="molecule type" value="Genomic_DNA"/>
</dbReference>
<dbReference type="Pfam" id="PF04815">
    <property type="entry name" value="Sec23_helical"/>
    <property type="match status" value="1"/>
</dbReference>
<keyword evidence="6" id="KW-0256">Endoplasmic reticulum</keyword>
<keyword evidence="4 6" id="KW-0333">Golgi apparatus</keyword>
<dbReference type="Gene3D" id="2.60.40.1670">
    <property type="entry name" value="beta-sandwich domain of Sec23/24"/>
    <property type="match status" value="1"/>
</dbReference>
<organism evidence="12">
    <name type="scientific">Candida tenuis (strain ATCC 10573 / BCRC 21748 / CBS 615 / JCM 9827 / NBRC 10315 / NRRL Y-1498 / VKM Y-70)</name>
    <name type="common">Yeast</name>
    <name type="synonym">Yamadazyma tenuis</name>
    <dbReference type="NCBI Taxonomy" id="590646"/>
    <lineage>
        <taxon>Eukaryota</taxon>
        <taxon>Fungi</taxon>
        <taxon>Dikarya</taxon>
        <taxon>Ascomycota</taxon>
        <taxon>Saccharomycotina</taxon>
        <taxon>Pichiomycetes</taxon>
        <taxon>Debaryomycetaceae</taxon>
        <taxon>Yamadazyma</taxon>
    </lineage>
</organism>
<keyword evidence="3 6" id="KW-0963">Cytoplasm</keyword>
<feature type="domain" description="Sec23/Sec24 beta-sandwich" evidence="10">
    <location>
        <begin position="417"/>
        <end position="519"/>
    </location>
</feature>
<dbReference type="InterPro" id="IPR029006">
    <property type="entry name" value="ADF-H/Gelsolin-like_dom_sf"/>
</dbReference>
<dbReference type="GO" id="GO:0090110">
    <property type="term" value="P:COPII-coated vesicle cargo loading"/>
    <property type="evidence" value="ECO:0007669"/>
    <property type="project" value="TreeGrafter"/>
</dbReference>
<dbReference type="SUPFAM" id="SSF82754">
    <property type="entry name" value="C-terminal, gelsolin-like domain of Sec23/24"/>
    <property type="match status" value="1"/>
</dbReference>
<evidence type="ECO:0000259" key="8">
    <source>
        <dbReference type="Pfam" id="PF04811"/>
    </source>
</evidence>
<dbReference type="InterPro" id="IPR012990">
    <property type="entry name" value="Beta-sandwich_Sec23_24"/>
</dbReference>
<dbReference type="Pfam" id="PF00626">
    <property type="entry name" value="Gelsolin"/>
    <property type="match status" value="1"/>
</dbReference>
<proteinExistence type="inferred from homology"/>
<comment type="similarity">
    <text evidence="1 6">Belongs to the SEC23/SEC24 family. SEC23 subfamily.</text>
</comment>
<dbReference type="KEGG" id="cten:18245952"/>
<protein>
    <recommendedName>
        <fullName evidence="2 6">Protein transport protein SEC23</fullName>
    </recommendedName>
</protein>
<dbReference type="PANTHER" id="PTHR11141">
    <property type="entry name" value="PROTEIN TRANSPORT PROTEIN SEC23"/>
    <property type="match status" value="1"/>
</dbReference>
<gene>
    <name evidence="11" type="ORF">CANTEDRAFT_107439</name>
</gene>
<dbReference type="Proteomes" id="UP000000707">
    <property type="component" value="Unassembled WGS sequence"/>
</dbReference>
<dbReference type="OrthoDB" id="10256289at2759"/>
<dbReference type="Gene3D" id="2.30.30.380">
    <property type="entry name" value="Zn-finger domain of Sec23/24"/>
    <property type="match status" value="1"/>
</dbReference>
<keyword evidence="6" id="KW-0862">Zinc</keyword>
<feature type="domain" description="Sec23/Sec24 trunk" evidence="8">
    <location>
        <begin position="117"/>
        <end position="323"/>
    </location>
</feature>
<keyword evidence="6" id="KW-0653">Protein transport</keyword>
<dbReference type="GO" id="GO:0000139">
    <property type="term" value="C:Golgi membrane"/>
    <property type="evidence" value="ECO:0007669"/>
    <property type="project" value="UniProtKB-SubCell"/>
</dbReference>
<dbReference type="RefSeq" id="XP_006688239.1">
    <property type="nucleotide sequence ID" value="XM_006688176.1"/>
</dbReference>
<feature type="domain" description="Sec23/Sec24 trunk" evidence="8">
    <location>
        <begin position="335"/>
        <end position="403"/>
    </location>
</feature>
<dbReference type="SUPFAM" id="SSF81995">
    <property type="entry name" value="beta-sandwich domain of Sec23/24"/>
    <property type="match status" value="1"/>
</dbReference>
<dbReference type="InterPro" id="IPR006896">
    <property type="entry name" value="Sec23/24_trunk_dom"/>
</dbReference>
<evidence type="ECO:0000256" key="1">
    <source>
        <dbReference type="ARBA" id="ARBA00009210"/>
    </source>
</evidence>
<dbReference type="STRING" id="590646.G3BAP1"/>
<evidence type="ECO:0000256" key="2">
    <source>
        <dbReference type="ARBA" id="ARBA00021212"/>
    </source>
</evidence>
<evidence type="ECO:0000256" key="6">
    <source>
        <dbReference type="RuleBase" id="RU365030"/>
    </source>
</evidence>
<evidence type="ECO:0000259" key="9">
    <source>
        <dbReference type="Pfam" id="PF04815"/>
    </source>
</evidence>
<evidence type="ECO:0000313" key="12">
    <source>
        <dbReference type="Proteomes" id="UP000000707"/>
    </source>
</evidence>
<reference evidence="11 12" key="1">
    <citation type="journal article" date="2011" name="Proc. Natl. Acad. Sci. U.S.A.">
        <title>Comparative genomics of xylose-fermenting fungi for enhanced biofuel production.</title>
        <authorList>
            <person name="Wohlbach D.J."/>
            <person name="Kuo A."/>
            <person name="Sato T.K."/>
            <person name="Potts K.M."/>
            <person name="Salamov A.A."/>
            <person name="LaButti K.M."/>
            <person name="Sun H."/>
            <person name="Clum A."/>
            <person name="Pangilinan J.L."/>
            <person name="Lindquist E.A."/>
            <person name="Lucas S."/>
            <person name="Lapidus A."/>
            <person name="Jin M."/>
            <person name="Gunawan C."/>
            <person name="Balan V."/>
            <person name="Dale B.E."/>
            <person name="Jeffries T.W."/>
            <person name="Zinkel R."/>
            <person name="Barry K.W."/>
            <person name="Grigoriev I.V."/>
            <person name="Gasch A.P."/>
        </authorList>
    </citation>
    <scope>NUCLEOTIDE SEQUENCE [LARGE SCALE GENOMIC DNA]</scope>
    <source>
        <strain evidence="12">ATCC 10573 / BCRC 21748 / CBS 615 / JCM 9827 / NBRC 10315 / NRRL Y-1498 / VKM Y-70</strain>
    </source>
</reference>
<dbReference type="InterPro" id="IPR036180">
    <property type="entry name" value="Gelsolin-like_dom_sf"/>
</dbReference>
<evidence type="ECO:0000259" key="7">
    <source>
        <dbReference type="Pfam" id="PF00626"/>
    </source>
</evidence>
<dbReference type="GO" id="GO:0005789">
    <property type="term" value="C:endoplasmic reticulum membrane"/>
    <property type="evidence" value="ECO:0007669"/>
    <property type="project" value="UniProtKB-SubCell"/>
</dbReference>
<dbReference type="GO" id="GO:0070971">
    <property type="term" value="C:endoplasmic reticulum exit site"/>
    <property type="evidence" value="ECO:0007669"/>
    <property type="project" value="TreeGrafter"/>
</dbReference>
<dbReference type="GeneID" id="18245952"/>
<dbReference type="HOGENOM" id="CLU_008658_0_0_1"/>
<dbReference type="Pfam" id="PF04811">
    <property type="entry name" value="Sec23_trunk"/>
    <property type="match status" value="2"/>
</dbReference>
<evidence type="ECO:0000256" key="5">
    <source>
        <dbReference type="ARBA" id="ARBA00025471"/>
    </source>
</evidence>
<dbReference type="Gene3D" id="3.40.20.10">
    <property type="entry name" value="Severin"/>
    <property type="match status" value="1"/>
</dbReference>
<keyword evidence="6" id="KW-0968">Cytoplasmic vesicle</keyword>
<accession>G3BAP1</accession>
<dbReference type="Gene3D" id="1.20.120.730">
    <property type="entry name" value="Sec23/Sec24 helical domain"/>
    <property type="match status" value="1"/>
</dbReference>
<dbReference type="Gene3D" id="3.40.50.410">
    <property type="entry name" value="von Willebrand factor, type A domain"/>
    <property type="match status" value="1"/>
</dbReference>
<keyword evidence="12" id="KW-1185">Reference proteome</keyword>
<keyword evidence="6" id="KW-0931">ER-Golgi transport</keyword>
<comment type="subcellular location">
    <subcellularLocation>
        <location evidence="6">Cytoplasm</location>
    </subcellularLocation>
    <subcellularLocation>
        <location evidence="6">Cytoplasmic vesicle</location>
        <location evidence="6">COPII-coated vesicle membrane</location>
        <topology evidence="6">Peripheral membrane protein</topology>
        <orientation evidence="6">Cytoplasmic side</orientation>
    </subcellularLocation>
    <subcellularLocation>
        <location evidence="6">Endoplasmic reticulum membrane</location>
        <topology evidence="6">Peripheral membrane protein</topology>
        <orientation evidence="6">Cytoplasmic side</orientation>
    </subcellularLocation>
    <subcellularLocation>
        <location evidence="6">Golgi apparatus membrane</location>
        <topology evidence="6">Peripheral membrane protein</topology>
        <orientation evidence="6">Cytoplasmic side</orientation>
    </subcellularLocation>
</comment>
<dbReference type="GO" id="GO:0008270">
    <property type="term" value="F:zinc ion binding"/>
    <property type="evidence" value="ECO:0007669"/>
    <property type="project" value="InterPro"/>
</dbReference>
<dbReference type="eggNOG" id="KOG1986">
    <property type="taxonomic scope" value="Eukaryota"/>
</dbReference>